<protein>
    <recommendedName>
        <fullName evidence="3">Zeta toxin</fullName>
    </recommendedName>
</protein>
<dbReference type="OrthoDB" id="9810277at2"/>
<dbReference type="PANTHER" id="PTHR43883">
    <property type="entry name" value="SLR0207 PROTEIN"/>
    <property type="match status" value="1"/>
</dbReference>
<dbReference type="KEGG" id="rlc:K227x_04700"/>
<dbReference type="EMBL" id="CP036525">
    <property type="protein sequence ID" value="QDT02099.1"/>
    <property type="molecule type" value="Genomic_DNA"/>
</dbReference>
<dbReference type="RefSeq" id="WP_145167866.1">
    <property type="nucleotide sequence ID" value="NZ_CP036525.1"/>
</dbReference>
<dbReference type="Gene3D" id="3.90.1200.10">
    <property type="match status" value="1"/>
</dbReference>
<sequence length="507" mass="57139">MKTQTDDSITTNALIAALRNPAAYPHDVGGDVVVHETHISVVFLAGQYAYKIKKPIKTNFLDYSTLHQRKHFCEEEVRLDRRYAQDLYLGVVPIHRVGGTFAIGGEGDAVEYAVKMRRFPAGDLLSERIDSGRLTTAEVFQLAQVIAKFHRDASVCGDAVASQWPDFIVKNVHQIIATLETTADSKTKATLKGLHTWSNDFFARHLQELTDRVDGGFIRECHGDLHLDNVVLWQNSLVPFDGIEFNDQLRWIDVLSDATFLAMDLAARGHLDLSRSFLNAYLEQTGDYGSPNLLRLFLFYRSLVRALAASMRSDADDLSDHVDLAYRFTLREAPRLWITHGVSGSGKTTLSEFVVQRHDAFRLRSDVERKRLFGLSPTERPSAELATTMYSDDANARTYARLIDLTGPILQAGYSVIIDATFLKQADRNRFHDLARRQGVDFAILDCRSDRRTLFQRVADRSARGDDASDADPSVLQYQLSHQQPLSDSEREHVIEIPQSNQIADQL</sequence>
<reference evidence="1 2" key="1">
    <citation type="submission" date="2019-02" db="EMBL/GenBank/DDBJ databases">
        <title>Deep-cultivation of Planctomycetes and their phenomic and genomic characterization uncovers novel biology.</title>
        <authorList>
            <person name="Wiegand S."/>
            <person name="Jogler M."/>
            <person name="Boedeker C."/>
            <person name="Pinto D."/>
            <person name="Vollmers J."/>
            <person name="Rivas-Marin E."/>
            <person name="Kohn T."/>
            <person name="Peeters S.H."/>
            <person name="Heuer A."/>
            <person name="Rast P."/>
            <person name="Oberbeckmann S."/>
            <person name="Bunk B."/>
            <person name="Jeske O."/>
            <person name="Meyerdierks A."/>
            <person name="Storesund J.E."/>
            <person name="Kallscheuer N."/>
            <person name="Luecker S."/>
            <person name="Lage O.M."/>
            <person name="Pohl T."/>
            <person name="Merkel B.J."/>
            <person name="Hornburger P."/>
            <person name="Mueller R.-W."/>
            <person name="Bruemmer F."/>
            <person name="Labrenz M."/>
            <person name="Spormann A.M."/>
            <person name="Op den Camp H."/>
            <person name="Overmann J."/>
            <person name="Amann R."/>
            <person name="Jetten M.S.M."/>
            <person name="Mascher T."/>
            <person name="Medema M.H."/>
            <person name="Devos D.P."/>
            <person name="Kaster A.-K."/>
            <person name="Ovreas L."/>
            <person name="Rohde M."/>
            <person name="Galperin M.Y."/>
            <person name="Jogler C."/>
        </authorList>
    </citation>
    <scope>NUCLEOTIDE SEQUENCE [LARGE SCALE GENOMIC DNA]</scope>
    <source>
        <strain evidence="1 2">K22_7</strain>
    </source>
</reference>
<organism evidence="1 2">
    <name type="scientific">Rubripirellula lacrimiformis</name>
    <dbReference type="NCBI Taxonomy" id="1930273"/>
    <lineage>
        <taxon>Bacteria</taxon>
        <taxon>Pseudomonadati</taxon>
        <taxon>Planctomycetota</taxon>
        <taxon>Planctomycetia</taxon>
        <taxon>Pirellulales</taxon>
        <taxon>Pirellulaceae</taxon>
        <taxon>Rubripirellula</taxon>
    </lineage>
</organism>
<evidence type="ECO:0008006" key="3">
    <source>
        <dbReference type="Google" id="ProtNLM"/>
    </source>
</evidence>
<dbReference type="Proteomes" id="UP000318538">
    <property type="component" value="Chromosome"/>
</dbReference>
<dbReference type="Pfam" id="PF13671">
    <property type="entry name" value="AAA_33"/>
    <property type="match status" value="1"/>
</dbReference>
<accession>A0A517N4P5</accession>
<dbReference type="SUPFAM" id="SSF56112">
    <property type="entry name" value="Protein kinase-like (PK-like)"/>
    <property type="match status" value="1"/>
</dbReference>
<dbReference type="Gene3D" id="3.40.50.300">
    <property type="entry name" value="P-loop containing nucleotide triphosphate hydrolases"/>
    <property type="match status" value="1"/>
</dbReference>
<dbReference type="InterPro" id="IPR052732">
    <property type="entry name" value="Cell-binding_unc_protein"/>
</dbReference>
<dbReference type="InterPro" id="IPR011009">
    <property type="entry name" value="Kinase-like_dom_sf"/>
</dbReference>
<gene>
    <name evidence="1" type="ORF">K227x_04700</name>
</gene>
<name>A0A517N4P5_9BACT</name>
<dbReference type="AlphaFoldDB" id="A0A517N4P5"/>
<evidence type="ECO:0000313" key="2">
    <source>
        <dbReference type="Proteomes" id="UP000318538"/>
    </source>
</evidence>
<dbReference type="SUPFAM" id="SSF52540">
    <property type="entry name" value="P-loop containing nucleoside triphosphate hydrolases"/>
    <property type="match status" value="1"/>
</dbReference>
<dbReference type="PANTHER" id="PTHR43883:SF1">
    <property type="entry name" value="GLUCONOKINASE"/>
    <property type="match status" value="1"/>
</dbReference>
<proteinExistence type="predicted"/>
<evidence type="ECO:0000313" key="1">
    <source>
        <dbReference type="EMBL" id="QDT02099.1"/>
    </source>
</evidence>
<keyword evidence="2" id="KW-1185">Reference proteome</keyword>
<dbReference type="InterPro" id="IPR027417">
    <property type="entry name" value="P-loop_NTPase"/>
</dbReference>